<dbReference type="Pfam" id="PF00857">
    <property type="entry name" value="Isochorismatase"/>
    <property type="match status" value="1"/>
</dbReference>
<dbReference type="Gene3D" id="3.40.50.850">
    <property type="entry name" value="Isochorismatase-like"/>
    <property type="match status" value="1"/>
</dbReference>
<name>B2IJL7_BEII9</name>
<dbReference type="HOGENOM" id="CLU_068979_5_1_5"/>
<dbReference type="SUPFAM" id="SSF52499">
    <property type="entry name" value="Isochorismatase-like hydrolases"/>
    <property type="match status" value="1"/>
</dbReference>
<dbReference type="OrthoDB" id="9794942at2"/>
<keyword evidence="1 3" id="KW-0378">Hydrolase</keyword>
<dbReference type="AlphaFoldDB" id="B2IJL7"/>
<reference evidence="4" key="1">
    <citation type="submission" date="2008-03" db="EMBL/GenBank/DDBJ databases">
        <title>Complete sequence of chromosome of Beijerinckia indica subsp. indica ATCC 9039.</title>
        <authorList>
            <consortium name="US DOE Joint Genome Institute"/>
            <person name="Copeland A."/>
            <person name="Lucas S."/>
            <person name="Lapidus A."/>
            <person name="Glavina del Rio T."/>
            <person name="Dalin E."/>
            <person name="Tice H."/>
            <person name="Bruce D."/>
            <person name="Goodwin L."/>
            <person name="Pitluck S."/>
            <person name="LaButti K."/>
            <person name="Schmutz J."/>
            <person name="Larimer F."/>
            <person name="Land M."/>
            <person name="Hauser L."/>
            <person name="Kyrpides N."/>
            <person name="Mikhailova N."/>
            <person name="Dunfield P.F."/>
            <person name="Dedysh S.N."/>
            <person name="Liesack W."/>
            <person name="Saw J.H."/>
            <person name="Alam M."/>
            <person name="Chen Y."/>
            <person name="Murrell J.C."/>
            <person name="Richardson P."/>
        </authorList>
    </citation>
    <scope>NUCLEOTIDE SEQUENCE [LARGE SCALE GENOMIC DNA]</scope>
    <source>
        <strain evidence="4">ATCC 9039 / DSM 1715 / NCIMB 8712</strain>
    </source>
</reference>
<dbReference type="KEGG" id="bid:Bind_1247"/>
<dbReference type="PANTHER" id="PTHR43540:SF1">
    <property type="entry name" value="ISOCHORISMATASE HYDROLASE"/>
    <property type="match status" value="1"/>
</dbReference>
<sequence length="190" mass="20053">MTKRALIIVDLQNDYFAGGKFTLVGIDAAAANAARLLDAARAAGDLVVHVRHEFPSADAPFFVPGSHGAEINKSVLNRDSEPVVLKNSINAFRGTALKEILDHNGIDEVVIAGAMSHICIDAITRAAVDFGYKATVVHDAVATRDLEFNGIIVPAAQAHAAFMAALGFAYATLLSTDELLAKSRVLDVTA</sequence>
<evidence type="ECO:0000313" key="3">
    <source>
        <dbReference type="EMBL" id="ACB94889.1"/>
    </source>
</evidence>
<dbReference type="InterPro" id="IPR050272">
    <property type="entry name" value="Isochorismatase-like_hydrls"/>
</dbReference>
<dbReference type="STRING" id="395963.Bind_1247"/>
<evidence type="ECO:0000313" key="4">
    <source>
        <dbReference type="Proteomes" id="UP000001695"/>
    </source>
</evidence>
<dbReference type="eggNOG" id="COG1335">
    <property type="taxonomic scope" value="Bacteria"/>
</dbReference>
<gene>
    <name evidence="3" type="ordered locus">Bind_1247</name>
</gene>
<dbReference type="GO" id="GO:0016787">
    <property type="term" value="F:hydrolase activity"/>
    <property type="evidence" value="ECO:0007669"/>
    <property type="project" value="UniProtKB-KW"/>
</dbReference>
<evidence type="ECO:0000259" key="2">
    <source>
        <dbReference type="Pfam" id="PF00857"/>
    </source>
</evidence>
<protein>
    <submittedName>
        <fullName evidence="3">Isochorismatase hydrolase</fullName>
    </submittedName>
</protein>
<accession>B2IJL7</accession>
<organism evidence="3 4">
    <name type="scientific">Beijerinckia indica subsp. indica (strain ATCC 9039 / DSM 1715 / NCIMB 8712)</name>
    <dbReference type="NCBI Taxonomy" id="395963"/>
    <lineage>
        <taxon>Bacteria</taxon>
        <taxon>Pseudomonadati</taxon>
        <taxon>Pseudomonadota</taxon>
        <taxon>Alphaproteobacteria</taxon>
        <taxon>Hyphomicrobiales</taxon>
        <taxon>Beijerinckiaceae</taxon>
        <taxon>Beijerinckia</taxon>
    </lineage>
</organism>
<reference evidence="3 4" key="2">
    <citation type="journal article" date="2010" name="J. Bacteriol.">
        <title>Complete genome sequence of Beijerinckia indica subsp. indica.</title>
        <authorList>
            <person name="Tamas I."/>
            <person name="Dedysh S.N."/>
            <person name="Liesack W."/>
            <person name="Stott M.B."/>
            <person name="Alam M."/>
            <person name="Murrell J.C."/>
            <person name="Dunfield P.F."/>
        </authorList>
    </citation>
    <scope>NUCLEOTIDE SEQUENCE [LARGE SCALE GENOMIC DNA]</scope>
    <source>
        <strain evidence="4">ATCC 9039 / DSM 1715 / NCIMB 8712</strain>
    </source>
</reference>
<dbReference type="RefSeq" id="WP_012384246.1">
    <property type="nucleotide sequence ID" value="NC_010581.1"/>
</dbReference>
<dbReference type="InterPro" id="IPR000868">
    <property type="entry name" value="Isochorismatase-like_dom"/>
</dbReference>
<keyword evidence="4" id="KW-1185">Reference proteome</keyword>
<feature type="domain" description="Isochorismatase-like" evidence="2">
    <location>
        <begin position="5"/>
        <end position="147"/>
    </location>
</feature>
<dbReference type="Proteomes" id="UP000001695">
    <property type="component" value="Chromosome"/>
</dbReference>
<dbReference type="EMBL" id="CP001016">
    <property type="protein sequence ID" value="ACB94889.1"/>
    <property type="molecule type" value="Genomic_DNA"/>
</dbReference>
<evidence type="ECO:0000256" key="1">
    <source>
        <dbReference type="ARBA" id="ARBA00022801"/>
    </source>
</evidence>
<dbReference type="PANTHER" id="PTHR43540">
    <property type="entry name" value="PEROXYUREIDOACRYLATE/UREIDOACRYLATE AMIDOHYDROLASE-RELATED"/>
    <property type="match status" value="1"/>
</dbReference>
<proteinExistence type="predicted"/>
<dbReference type="InterPro" id="IPR036380">
    <property type="entry name" value="Isochorismatase-like_sf"/>
</dbReference>